<feature type="transmembrane region" description="Helical" evidence="5">
    <location>
        <begin position="474"/>
        <end position="496"/>
    </location>
</feature>
<dbReference type="GO" id="GO:0032216">
    <property type="term" value="F:glucosaminyl-phosphatidylinositol O-acyltransferase activity"/>
    <property type="evidence" value="ECO:0007669"/>
    <property type="project" value="TreeGrafter"/>
</dbReference>
<keyword evidence="5" id="KW-0256">Endoplasmic reticulum</keyword>
<name>A0A7L3FCH2_9GRUI</name>
<keyword evidence="5" id="KW-0012">Acyltransferase</keyword>
<dbReference type="Proteomes" id="UP000557426">
    <property type="component" value="Unassembled WGS sequence"/>
</dbReference>
<feature type="transmembrane region" description="Helical" evidence="5">
    <location>
        <begin position="236"/>
        <end position="256"/>
    </location>
</feature>
<feature type="transmembrane region" description="Helical" evidence="5">
    <location>
        <begin position="263"/>
        <end position="286"/>
    </location>
</feature>
<dbReference type="PANTHER" id="PTHR20661">
    <property type="entry name" value="PHOSPHATIDYLINOSITOL-GLYCAN BIOSYNTHESIS CLASS W PROTEIN"/>
    <property type="match status" value="1"/>
</dbReference>
<dbReference type="GO" id="GO:0072659">
    <property type="term" value="P:protein localization to plasma membrane"/>
    <property type="evidence" value="ECO:0007669"/>
    <property type="project" value="TreeGrafter"/>
</dbReference>
<comment type="function">
    <text evidence="5">A acetyltransferase, which acetylates the inositol ring of phosphatidylinositol during biosynthesis of GPI-anchor.</text>
</comment>
<dbReference type="InterPro" id="IPR009447">
    <property type="entry name" value="PIGW/GWT1"/>
</dbReference>
<evidence type="ECO:0000256" key="4">
    <source>
        <dbReference type="ARBA" id="ARBA00023136"/>
    </source>
</evidence>
<keyword evidence="4 5" id="KW-0472">Membrane</keyword>
<feature type="transmembrane region" description="Helical" evidence="5">
    <location>
        <begin position="374"/>
        <end position="398"/>
    </location>
</feature>
<evidence type="ECO:0000256" key="5">
    <source>
        <dbReference type="RuleBase" id="RU280819"/>
    </source>
</evidence>
<keyword evidence="5" id="KW-0808">Transferase</keyword>
<feature type="transmembrane region" description="Helical" evidence="5">
    <location>
        <begin position="204"/>
        <end position="224"/>
    </location>
</feature>
<organism evidence="6 7">
    <name type="scientific">Zapornia atra</name>
    <name type="common">Henderson crake</name>
    <dbReference type="NCBI Taxonomy" id="2585822"/>
    <lineage>
        <taxon>Eukaryota</taxon>
        <taxon>Metazoa</taxon>
        <taxon>Chordata</taxon>
        <taxon>Craniata</taxon>
        <taxon>Vertebrata</taxon>
        <taxon>Euteleostomi</taxon>
        <taxon>Archelosauria</taxon>
        <taxon>Archosauria</taxon>
        <taxon>Dinosauria</taxon>
        <taxon>Saurischia</taxon>
        <taxon>Theropoda</taxon>
        <taxon>Coelurosauria</taxon>
        <taxon>Aves</taxon>
        <taxon>Neognathae</taxon>
        <taxon>Neoaves</taxon>
        <taxon>Gruiformes</taxon>
        <taxon>Rallidae</taxon>
        <taxon>Zapornia</taxon>
    </lineage>
</organism>
<dbReference type="AlphaFoldDB" id="A0A7L3FCH2"/>
<keyword evidence="2 5" id="KW-0812">Transmembrane</keyword>
<feature type="transmembrane region" description="Helical" evidence="5">
    <location>
        <begin position="20"/>
        <end position="45"/>
    </location>
</feature>
<protein>
    <recommendedName>
        <fullName evidence="5">Phosphatidylinositol-glycan biosynthesis class W protein</fullName>
        <ecNumber evidence="5">2.3.-.-</ecNumber>
    </recommendedName>
</protein>
<dbReference type="GO" id="GO:0005789">
    <property type="term" value="C:endoplasmic reticulum membrane"/>
    <property type="evidence" value="ECO:0007669"/>
    <property type="project" value="UniProtKB-SubCell"/>
</dbReference>
<accession>A0A7L3FCH2</accession>
<dbReference type="UniPathway" id="UPA00196"/>
<evidence type="ECO:0000256" key="3">
    <source>
        <dbReference type="ARBA" id="ARBA00022989"/>
    </source>
</evidence>
<comment type="pathway">
    <text evidence="5">Glycolipid biosynthesis; glycosylphosphatidylinositol-anchor biosynthesis.</text>
</comment>
<comment type="caution">
    <text evidence="6">The sequence shown here is derived from an EMBL/GenBank/DDBJ whole genome shotgun (WGS) entry which is preliminary data.</text>
</comment>
<keyword evidence="3 5" id="KW-1133">Transmembrane helix</keyword>
<dbReference type="PANTHER" id="PTHR20661:SF0">
    <property type="entry name" value="PHOSPHATIDYLINOSITOL-GLYCAN BIOSYNTHESIS CLASS W PROTEIN"/>
    <property type="match status" value="1"/>
</dbReference>
<evidence type="ECO:0000313" key="6">
    <source>
        <dbReference type="EMBL" id="NXT78556.1"/>
    </source>
</evidence>
<dbReference type="EC" id="2.3.-.-" evidence="5"/>
<gene>
    <name evidence="6" type="primary">Pigw</name>
    <name evidence="6" type="ORF">ZAPATR_R00297</name>
</gene>
<comment type="similarity">
    <text evidence="5">Belongs to the PIGW family.</text>
</comment>
<comment type="subcellular location">
    <subcellularLocation>
        <location evidence="5">Endoplasmic reticulum membrane</location>
        <topology evidence="5">Multi-pass membrane protein</topology>
    </subcellularLocation>
    <subcellularLocation>
        <location evidence="1">Membrane</location>
        <topology evidence="1">Multi-pass membrane protein</topology>
    </subcellularLocation>
</comment>
<dbReference type="GO" id="GO:0006506">
    <property type="term" value="P:GPI anchor biosynthetic process"/>
    <property type="evidence" value="ECO:0007669"/>
    <property type="project" value="UniProtKB-UniPathway"/>
</dbReference>
<evidence type="ECO:0000313" key="7">
    <source>
        <dbReference type="Proteomes" id="UP000557426"/>
    </source>
</evidence>
<evidence type="ECO:0000256" key="2">
    <source>
        <dbReference type="ARBA" id="ARBA00022692"/>
    </source>
</evidence>
<dbReference type="EMBL" id="VZTU01014543">
    <property type="protein sequence ID" value="NXT78556.1"/>
    <property type="molecule type" value="Genomic_DNA"/>
</dbReference>
<keyword evidence="7" id="KW-1185">Reference proteome</keyword>
<feature type="non-terminal residue" evidence="6">
    <location>
        <position position="506"/>
    </location>
</feature>
<proteinExistence type="inferred from homology"/>
<feature type="transmembrane region" description="Helical" evidence="5">
    <location>
        <begin position="340"/>
        <end position="362"/>
    </location>
</feature>
<feature type="transmembrane region" description="Helical" evidence="5">
    <location>
        <begin position="451"/>
        <end position="468"/>
    </location>
</feature>
<sequence>MSHKHLKEAFISNLNGTSLLEISLGLSLAPLCLLCRGLLLILYYLHYGKPLSSRTYSLLLDFLVLVSPLLFCCTVLSPILFFMPTIIAAFCAGVFSKIQSQRKHETRVPFRQIVKEFQETYLEPEYIPAITVFRVYVNVLTSISILAVDFPQYPRRYAKAETYGTGVMDLGVGAFIFGNALVCPEVRQKSCVTQPKFSNLTRQFFSTWPLVFLGVGRLLSVKSVEYHEHTSEYGVHWNFFFTLAIVRLAASLLLAIFQKNNSWIVAVSLAVLYQLILNTTSLKMFILQGSNGKDTRVGFLNANREGLLSLFGYLAIYMASVQVGLCLLRVRSSVRGWIKAVCFLLLTVVVLFLCLHVAQAYADPVSRRMANLSYCIWVIAYCLTFFICFVVTDLTLVFTKLLVKGSSVPCCWNIVKPPGTSKKHATQAVPITREGKLPHTCLISAINKNQLLFFLLANVMTGAVNILIDTIHCKAAFTLCILHLYMFFNCLIMYILHAKNIVLKFW</sequence>
<dbReference type="PIRSF" id="PIRSF017321">
    <property type="entry name" value="GWT1"/>
    <property type="match status" value="1"/>
</dbReference>
<feature type="transmembrane region" description="Helical" evidence="5">
    <location>
        <begin position="65"/>
        <end position="95"/>
    </location>
</feature>
<feature type="non-terminal residue" evidence="6">
    <location>
        <position position="1"/>
    </location>
</feature>
<keyword evidence="5" id="KW-0337">GPI-anchor biosynthesis</keyword>
<dbReference type="Pfam" id="PF06423">
    <property type="entry name" value="GWT1"/>
    <property type="match status" value="1"/>
</dbReference>
<reference evidence="6 7" key="1">
    <citation type="submission" date="2019-09" db="EMBL/GenBank/DDBJ databases">
        <title>Bird 10,000 Genomes (B10K) Project - Family phase.</title>
        <authorList>
            <person name="Zhang G."/>
        </authorList>
    </citation>
    <scope>NUCLEOTIDE SEQUENCE [LARGE SCALE GENOMIC DNA]</scope>
    <source>
        <strain evidence="6">B10K-DU-011-47</strain>
        <tissue evidence="6">Mixed tissue sample</tissue>
    </source>
</reference>
<evidence type="ECO:0000256" key="1">
    <source>
        <dbReference type="ARBA" id="ARBA00004141"/>
    </source>
</evidence>
<feature type="transmembrane region" description="Helical" evidence="5">
    <location>
        <begin position="306"/>
        <end position="328"/>
    </location>
</feature>